<evidence type="ECO:0000313" key="1">
    <source>
        <dbReference type="EMBL" id="KOF94849.1"/>
    </source>
</evidence>
<protein>
    <submittedName>
        <fullName evidence="1">Uncharacterized protein</fullName>
    </submittedName>
</protein>
<dbReference type="AlphaFoldDB" id="A0A0L8I093"/>
<proteinExistence type="predicted"/>
<gene>
    <name evidence="1" type="ORF">OCBIM_22000476mg</name>
</gene>
<accession>A0A0L8I093</accession>
<organism evidence="1">
    <name type="scientific">Octopus bimaculoides</name>
    <name type="common">California two-spotted octopus</name>
    <dbReference type="NCBI Taxonomy" id="37653"/>
    <lineage>
        <taxon>Eukaryota</taxon>
        <taxon>Metazoa</taxon>
        <taxon>Spiralia</taxon>
        <taxon>Lophotrochozoa</taxon>
        <taxon>Mollusca</taxon>
        <taxon>Cephalopoda</taxon>
        <taxon>Coleoidea</taxon>
        <taxon>Octopodiformes</taxon>
        <taxon>Octopoda</taxon>
        <taxon>Incirrata</taxon>
        <taxon>Octopodidae</taxon>
        <taxon>Octopus</taxon>
    </lineage>
</organism>
<name>A0A0L8I093_OCTBM</name>
<reference evidence="1" key="1">
    <citation type="submission" date="2015-07" db="EMBL/GenBank/DDBJ databases">
        <title>MeaNS - Measles Nucleotide Surveillance Program.</title>
        <authorList>
            <person name="Tran T."/>
            <person name="Druce J."/>
        </authorList>
    </citation>
    <scope>NUCLEOTIDE SEQUENCE</scope>
    <source>
        <strain evidence="1">UCB-OBI-ISO-001</strain>
        <tissue evidence="1">Gonad</tissue>
    </source>
</reference>
<dbReference type="EMBL" id="KQ416863">
    <property type="protein sequence ID" value="KOF94849.1"/>
    <property type="molecule type" value="Genomic_DNA"/>
</dbReference>
<sequence>MFLRVSVYVCKQVCTYELMLLTIHVEHRSKTPRNKKKNKIVKYDDLINPEKCCNKLICMLTFYYLRVTLHNKLEVISIFLNNVRKLI</sequence>